<dbReference type="EMBL" id="LR797252">
    <property type="protein sequence ID" value="CAB4196734.1"/>
    <property type="molecule type" value="Genomic_DNA"/>
</dbReference>
<sequence length="58" mass="6718">MKYRVAKFLQTGDQVTLKSDQSILTIKTAEVFGQYKKVLFHCVNEHNESVSVYNDHVE</sequence>
<evidence type="ECO:0000313" key="1">
    <source>
        <dbReference type="EMBL" id="CAB4196734.1"/>
    </source>
</evidence>
<proteinExistence type="predicted"/>
<protein>
    <submittedName>
        <fullName evidence="1">Uncharacterized protein</fullName>
    </submittedName>
</protein>
<gene>
    <name evidence="1" type="ORF">UFOVP1290_254</name>
</gene>
<accession>A0A6J5RXJ4</accession>
<organism evidence="1">
    <name type="scientific">uncultured Caudovirales phage</name>
    <dbReference type="NCBI Taxonomy" id="2100421"/>
    <lineage>
        <taxon>Viruses</taxon>
        <taxon>Duplodnaviria</taxon>
        <taxon>Heunggongvirae</taxon>
        <taxon>Uroviricota</taxon>
        <taxon>Caudoviricetes</taxon>
        <taxon>Peduoviridae</taxon>
        <taxon>Maltschvirus</taxon>
        <taxon>Maltschvirus maltsch</taxon>
    </lineage>
</organism>
<reference evidence="1" key="1">
    <citation type="submission" date="2020-05" db="EMBL/GenBank/DDBJ databases">
        <authorList>
            <person name="Chiriac C."/>
            <person name="Salcher M."/>
            <person name="Ghai R."/>
            <person name="Kavagutti S V."/>
        </authorList>
    </citation>
    <scope>NUCLEOTIDE SEQUENCE</scope>
</reference>
<name>A0A6J5RXJ4_9CAUD</name>